<dbReference type="GO" id="GO:0006265">
    <property type="term" value="P:DNA topological change"/>
    <property type="evidence" value="ECO:0007669"/>
    <property type="project" value="InterPro"/>
</dbReference>
<dbReference type="Pfam" id="PF01751">
    <property type="entry name" value="Toprim"/>
    <property type="match status" value="1"/>
</dbReference>
<feature type="domain" description="Toprim" evidence="8">
    <location>
        <begin position="3"/>
        <end position="148"/>
    </location>
</feature>
<evidence type="ECO:0000313" key="11">
    <source>
        <dbReference type="Proteomes" id="UP000077315"/>
    </source>
</evidence>
<dbReference type="EC" id="5.6.2.1" evidence="6"/>
<dbReference type="STRING" id="763407.A0A167NFT6"/>
<dbReference type="FunCoup" id="A0A167NFT6">
    <property type="interactions" value="921"/>
</dbReference>
<dbReference type="InterPro" id="IPR003601">
    <property type="entry name" value="Topo_IA_2"/>
</dbReference>
<evidence type="ECO:0000256" key="1">
    <source>
        <dbReference type="ARBA" id="ARBA00000213"/>
    </source>
</evidence>
<dbReference type="PANTHER" id="PTHR11390">
    <property type="entry name" value="PROKARYOTIC DNA TOPOISOMERASE"/>
    <property type="match status" value="1"/>
</dbReference>
<dbReference type="AlphaFoldDB" id="A0A167NFT6"/>
<dbReference type="Pfam" id="PF01131">
    <property type="entry name" value="Topoisom_bac"/>
    <property type="match status" value="1"/>
</dbReference>
<dbReference type="PROSITE" id="PS52039">
    <property type="entry name" value="TOPO_IA_2"/>
    <property type="match status" value="1"/>
</dbReference>
<accession>A0A167NFT6</accession>
<feature type="compositionally biased region" description="Basic residues" evidence="7">
    <location>
        <begin position="674"/>
        <end position="683"/>
    </location>
</feature>
<dbReference type="SUPFAM" id="SSF56712">
    <property type="entry name" value="Prokaryotic type I DNA topoisomerase"/>
    <property type="match status" value="1"/>
</dbReference>
<comment type="catalytic activity">
    <reaction evidence="1 6">
        <text>ATP-independent breakage of single-stranded DNA, followed by passage and rejoining.</text>
        <dbReference type="EC" id="5.6.2.1"/>
    </reaction>
</comment>
<dbReference type="PROSITE" id="PS50880">
    <property type="entry name" value="TOPRIM"/>
    <property type="match status" value="1"/>
</dbReference>
<protein>
    <recommendedName>
        <fullName evidence="6">DNA topoisomerase</fullName>
        <ecNumber evidence="6">5.6.2.1</ecNumber>
    </recommendedName>
</protein>
<dbReference type="CDD" id="cd03362">
    <property type="entry name" value="TOPRIM_TopoIA_TopoIII"/>
    <property type="match status" value="1"/>
</dbReference>
<proteinExistence type="inferred from homology"/>
<gene>
    <name evidence="10" type="ORF">PHYBLDRAFT_142785</name>
</gene>
<dbReference type="SMART" id="SM00493">
    <property type="entry name" value="TOPRIM"/>
    <property type="match status" value="1"/>
</dbReference>
<dbReference type="PRINTS" id="PR00417">
    <property type="entry name" value="PRTPISMRASEI"/>
</dbReference>
<evidence type="ECO:0000256" key="6">
    <source>
        <dbReference type="RuleBase" id="RU362092"/>
    </source>
</evidence>
<dbReference type="FunFam" id="1.10.290.10:FF:000001">
    <property type="entry name" value="DNA topoisomerase"/>
    <property type="match status" value="1"/>
</dbReference>
<evidence type="ECO:0000256" key="4">
    <source>
        <dbReference type="ARBA" id="ARBA00023125"/>
    </source>
</evidence>
<evidence type="ECO:0000256" key="3">
    <source>
        <dbReference type="ARBA" id="ARBA00023029"/>
    </source>
</evidence>
<dbReference type="GO" id="GO:0006310">
    <property type="term" value="P:DNA recombination"/>
    <property type="evidence" value="ECO:0007669"/>
    <property type="project" value="TreeGrafter"/>
</dbReference>
<dbReference type="Gene3D" id="3.40.50.140">
    <property type="match status" value="1"/>
</dbReference>
<keyword evidence="5 6" id="KW-0413">Isomerase</keyword>
<evidence type="ECO:0000256" key="7">
    <source>
        <dbReference type="SAM" id="MobiDB-lite"/>
    </source>
</evidence>
<dbReference type="InterPro" id="IPR006171">
    <property type="entry name" value="TOPRIM_dom"/>
</dbReference>
<reference evidence="11" key="1">
    <citation type="submission" date="2015-06" db="EMBL/GenBank/DDBJ databases">
        <title>Expansion of signal transduction pathways in fungi by whole-genome duplication.</title>
        <authorList>
            <consortium name="DOE Joint Genome Institute"/>
            <person name="Corrochano L.M."/>
            <person name="Kuo A."/>
            <person name="Marcet-Houben M."/>
            <person name="Polaino S."/>
            <person name="Salamov A."/>
            <person name="Villalobos J.M."/>
            <person name="Alvarez M.I."/>
            <person name="Avalos J."/>
            <person name="Benito E.P."/>
            <person name="Benoit I."/>
            <person name="Burger G."/>
            <person name="Camino L.P."/>
            <person name="Canovas D."/>
            <person name="Cerda-Olmedo E."/>
            <person name="Cheng J.-F."/>
            <person name="Dominguez A."/>
            <person name="Elias M."/>
            <person name="Eslava A.P."/>
            <person name="Glaser F."/>
            <person name="Grimwood J."/>
            <person name="Gutierrez G."/>
            <person name="Heitman J."/>
            <person name="Henrissat B."/>
            <person name="Iturriaga E.A."/>
            <person name="Lang B.F."/>
            <person name="Lavin J.L."/>
            <person name="Lee S."/>
            <person name="Li W."/>
            <person name="Lindquist E."/>
            <person name="Lopez-Garcia S."/>
            <person name="Luque E.M."/>
            <person name="Marcos A.T."/>
            <person name="Martin J."/>
            <person name="McCluskey K."/>
            <person name="Medina H.R."/>
            <person name="Miralles-Duran A."/>
            <person name="Miyazaki A."/>
            <person name="Munoz-Torres E."/>
            <person name="Oguiza J.A."/>
            <person name="Ohm R."/>
            <person name="Olmedo M."/>
            <person name="Orejas M."/>
            <person name="Ortiz-Castellanos L."/>
            <person name="Pisabarro A.G."/>
            <person name="Rodriguez-Romero J."/>
            <person name="Ruiz-Herrera J."/>
            <person name="Ruiz-Vazquez R."/>
            <person name="Sanz C."/>
            <person name="Schackwitz W."/>
            <person name="Schmutz J."/>
            <person name="Shahriari M."/>
            <person name="Shelest E."/>
            <person name="Silva-Franco F."/>
            <person name="Soanes D."/>
            <person name="Syed K."/>
            <person name="Tagua V.G."/>
            <person name="Talbot N.J."/>
            <person name="Thon M."/>
            <person name="De vries R.P."/>
            <person name="Wiebenga A."/>
            <person name="Yadav J.S."/>
            <person name="Braun E.L."/>
            <person name="Baker S."/>
            <person name="Garre V."/>
            <person name="Horwitz B."/>
            <person name="Torres-Martinez S."/>
            <person name="Idnurm A."/>
            <person name="Herrera-Estrella A."/>
            <person name="Gabaldon T."/>
            <person name="Grigoriev I.V."/>
        </authorList>
    </citation>
    <scope>NUCLEOTIDE SEQUENCE [LARGE SCALE GENOMIC DNA]</scope>
    <source>
        <strain evidence="11">NRRL 1555(-)</strain>
    </source>
</reference>
<evidence type="ECO:0000313" key="10">
    <source>
        <dbReference type="EMBL" id="OAD75794.1"/>
    </source>
</evidence>
<dbReference type="PROSITE" id="PS00396">
    <property type="entry name" value="TOPO_IA_1"/>
    <property type="match status" value="1"/>
</dbReference>
<evidence type="ECO:0000256" key="5">
    <source>
        <dbReference type="ARBA" id="ARBA00023235"/>
    </source>
</evidence>
<evidence type="ECO:0000259" key="9">
    <source>
        <dbReference type="PROSITE" id="PS52039"/>
    </source>
</evidence>
<dbReference type="InParanoid" id="A0A167NFT6"/>
<dbReference type="SMART" id="SM00436">
    <property type="entry name" value="TOP1Bc"/>
    <property type="match status" value="1"/>
</dbReference>
<name>A0A167NFT6_PHYB8</name>
<dbReference type="GO" id="GO:0003677">
    <property type="term" value="F:DNA binding"/>
    <property type="evidence" value="ECO:0007669"/>
    <property type="project" value="UniProtKB-KW"/>
</dbReference>
<dbReference type="InterPro" id="IPR003602">
    <property type="entry name" value="Topo_IA_DNA-bd_dom"/>
</dbReference>
<dbReference type="GO" id="GO:0031422">
    <property type="term" value="C:RecQ family helicase-topoisomerase III complex"/>
    <property type="evidence" value="ECO:0007669"/>
    <property type="project" value="TreeGrafter"/>
</dbReference>
<keyword evidence="11" id="KW-1185">Reference proteome</keyword>
<comment type="function">
    <text evidence="6">Introduces a single-strand break via transesterification at a target site in duplex DNA. Releases the supercoiling and torsional tension of DNA introduced during the DNA replication and transcription by transiently cleaving and rejoining one strand of the DNA duplex. The scissile phosphodiester is attacked by the catalytic tyrosine of the enzyme, resulting in the formation of a DNA-(5'-phosphotyrosyl)-enzyme intermediate and the expulsion of a 3'-OH DNA strand.</text>
</comment>
<organism evidence="10 11">
    <name type="scientific">Phycomyces blakesleeanus (strain ATCC 8743b / DSM 1359 / FGSC 10004 / NBRC 33097 / NRRL 1555)</name>
    <dbReference type="NCBI Taxonomy" id="763407"/>
    <lineage>
        <taxon>Eukaryota</taxon>
        <taxon>Fungi</taxon>
        <taxon>Fungi incertae sedis</taxon>
        <taxon>Mucoromycota</taxon>
        <taxon>Mucoromycotina</taxon>
        <taxon>Mucoromycetes</taxon>
        <taxon>Mucorales</taxon>
        <taxon>Phycomycetaceae</taxon>
        <taxon>Phycomyces</taxon>
    </lineage>
</organism>
<dbReference type="GeneID" id="28991777"/>
<comment type="similarity">
    <text evidence="2 6">Belongs to the type IA topoisomerase family.</text>
</comment>
<dbReference type="Gene3D" id="1.10.290.10">
    <property type="entry name" value="Topoisomerase I, domain 4"/>
    <property type="match status" value="1"/>
</dbReference>
<dbReference type="RefSeq" id="XP_018293834.1">
    <property type="nucleotide sequence ID" value="XM_018430871.1"/>
</dbReference>
<dbReference type="SMART" id="SM00437">
    <property type="entry name" value="TOP1Ac"/>
    <property type="match status" value="1"/>
</dbReference>
<dbReference type="InterPro" id="IPR034144">
    <property type="entry name" value="TOPRIM_TopoIII"/>
</dbReference>
<dbReference type="Proteomes" id="UP000077315">
    <property type="component" value="Unassembled WGS sequence"/>
</dbReference>
<dbReference type="InterPro" id="IPR013825">
    <property type="entry name" value="Topo_IA_cen_sub2"/>
</dbReference>
<evidence type="ECO:0000259" key="8">
    <source>
        <dbReference type="PROSITE" id="PS50880"/>
    </source>
</evidence>
<keyword evidence="3 6" id="KW-0799">Topoisomerase</keyword>
<dbReference type="CDD" id="cd00186">
    <property type="entry name" value="TOP1Ac"/>
    <property type="match status" value="1"/>
</dbReference>
<feature type="compositionally biased region" description="Basic residues" evidence="7">
    <location>
        <begin position="651"/>
        <end position="661"/>
    </location>
</feature>
<dbReference type="InterPro" id="IPR013826">
    <property type="entry name" value="Topo_IA_cen_sub3"/>
</dbReference>
<feature type="domain" description="Topo IA-type catalytic" evidence="9">
    <location>
        <begin position="166"/>
        <end position="588"/>
    </location>
</feature>
<dbReference type="FunFam" id="3.40.50.140:FF:000003">
    <property type="entry name" value="DNA topoisomerase"/>
    <property type="match status" value="1"/>
</dbReference>
<dbReference type="Gene3D" id="2.70.20.10">
    <property type="entry name" value="Topoisomerase I, domain 3"/>
    <property type="match status" value="1"/>
</dbReference>
<keyword evidence="4 6" id="KW-0238">DNA-binding</keyword>
<dbReference type="InterPro" id="IPR013824">
    <property type="entry name" value="Topo_IA_cen_sub1"/>
</dbReference>
<dbReference type="VEuPathDB" id="FungiDB:PHYBLDRAFT_142785"/>
<evidence type="ECO:0000256" key="2">
    <source>
        <dbReference type="ARBA" id="ARBA00009446"/>
    </source>
</evidence>
<dbReference type="InterPro" id="IPR000380">
    <property type="entry name" value="Topo_IA"/>
</dbReference>
<feature type="compositionally biased region" description="Gly residues" evidence="7">
    <location>
        <begin position="641"/>
        <end position="650"/>
    </location>
</feature>
<dbReference type="GO" id="GO:0003917">
    <property type="term" value="F:DNA topoisomerase type I (single strand cut, ATP-independent) activity"/>
    <property type="evidence" value="ECO:0007669"/>
    <property type="project" value="UniProtKB-EC"/>
</dbReference>
<dbReference type="InterPro" id="IPR013497">
    <property type="entry name" value="Topo_IA_cen"/>
</dbReference>
<feature type="region of interest" description="Disordered" evidence="7">
    <location>
        <begin position="603"/>
        <end position="683"/>
    </location>
</feature>
<dbReference type="InterPro" id="IPR023406">
    <property type="entry name" value="Topo_IA_AS"/>
</dbReference>
<dbReference type="GO" id="GO:0005634">
    <property type="term" value="C:nucleus"/>
    <property type="evidence" value="ECO:0007669"/>
    <property type="project" value="TreeGrafter"/>
</dbReference>
<dbReference type="Gene3D" id="1.10.460.10">
    <property type="entry name" value="Topoisomerase I, domain 2"/>
    <property type="match status" value="1"/>
</dbReference>
<sequence length="683" mass="77657">MRKIICVAEKPSAAKAIAGILSNNNFRTSPTDDRYVKNYEFEYSFDNRPAKVIMTSVRGHLSEFAFAGKANKEWYSCEPIALFKYPISQNVAEDYSGIEKNLKILARSASVVYIWTDCDREGEAIGGEVADVCLSVNSHLEIWRARFSAMQPAAIQRAAQNPARIDQRQVDAVNVRSELDLRIGAAFTRIQTMRLRHMVGDRKVLSFGGCQFPTLGFVVDRYLDIQGFIPEIFWKIHMQHTKGTNGQEQTTQFNWKRNRLFDRHATYAIYERCIINPVAVVTKLDTRNVSKRKPLPLTTVEMQKTLCKILRMSGEHIMKIAEELYTAGHISYPRTETDQYDSTFEFQPIIEQHTEDSQWGQYARLLMGQSFERPRNGSNNDKAHPPIHPTAYTNTLSGDHKKVYEFIVRRFLGCCWRDAQGSETNITVSIETEEFGAKGLMILERNYLDVYTYDKWSGNILARYDLHERFTPTVLDLRDGTTEAPNLLTEYDLISLMEKHEIGTDATIAEHIQKILDREYAFKVNQYFRPSSLGISLVLGYDAIGFESSLSKPHLRREMEADLKSICEGRKEKTEVLQTSLERYTDMFVKLLREFSTMTHSITVNFNPNETPPPGAEIQRSRAFQRPSNETPTRGGRGRGGRGASGGSRGGRARGGARGRGRGSERGRGPSRAPRGRRGRGEH</sequence>
<dbReference type="OrthoDB" id="430051at2759"/>
<dbReference type="GO" id="GO:0006281">
    <property type="term" value="P:DNA repair"/>
    <property type="evidence" value="ECO:0007669"/>
    <property type="project" value="TreeGrafter"/>
</dbReference>
<dbReference type="PANTHER" id="PTHR11390:SF21">
    <property type="entry name" value="DNA TOPOISOMERASE 3-ALPHA"/>
    <property type="match status" value="1"/>
</dbReference>
<dbReference type="InterPro" id="IPR023405">
    <property type="entry name" value="Topo_IA_core_domain"/>
</dbReference>
<dbReference type="EMBL" id="KV440976">
    <property type="protein sequence ID" value="OAD75794.1"/>
    <property type="molecule type" value="Genomic_DNA"/>
</dbReference>